<dbReference type="InterPro" id="IPR013083">
    <property type="entry name" value="Znf_RING/FYVE/PHD"/>
</dbReference>
<feature type="compositionally biased region" description="Acidic residues" evidence="1">
    <location>
        <begin position="21"/>
        <end position="30"/>
    </location>
</feature>
<accession>A0A2B4T0T6</accession>
<evidence type="ECO:0000313" key="2">
    <source>
        <dbReference type="EMBL" id="PFX34943.1"/>
    </source>
</evidence>
<evidence type="ECO:0000256" key="1">
    <source>
        <dbReference type="SAM" id="MobiDB-lite"/>
    </source>
</evidence>
<evidence type="ECO:0000313" key="3">
    <source>
        <dbReference type="Proteomes" id="UP000225706"/>
    </source>
</evidence>
<dbReference type="Gene3D" id="3.60.10.10">
    <property type="entry name" value="Endonuclease/exonuclease/phosphatase"/>
    <property type="match status" value="1"/>
</dbReference>
<dbReference type="Proteomes" id="UP000225706">
    <property type="component" value="Unassembled WGS sequence"/>
</dbReference>
<dbReference type="EMBL" id="LSMT01000001">
    <property type="protein sequence ID" value="PFX34943.1"/>
    <property type="molecule type" value="Genomic_DNA"/>
</dbReference>
<dbReference type="Gene3D" id="3.30.40.10">
    <property type="entry name" value="Zinc/RING finger domain, C3HC4 (zinc finger)"/>
    <property type="match status" value="1"/>
</dbReference>
<dbReference type="InterPro" id="IPR011011">
    <property type="entry name" value="Znf_FYVE_PHD"/>
</dbReference>
<comment type="caution">
    <text evidence="2">The sequence shown here is derived from an EMBL/GenBank/DDBJ whole genome shotgun (WGS) entry which is preliminary data.</text>
</comment>
<evidence type="ECO:0008006" key="4">
    <source>
        <dbReference type="Google" id="ProtNLM"/>
    </source>
</evidence>
<name>A0A2B4T0T6_STYPI</name>
<dbReference type="AlphaFoldDB" id="A0A2B4T0T6"/>
<reference evidence="3" key="1">
    <citation type="journal article" date="2017" name="bioRxiv">
        <title>Comparative analysis of the genomes of Stylophora pistillata and Acropora digitifera provides evidence for extensive differences between species of corals.</title>
        <authorList>
            <person name="Voolstra C.R."/>
            <person name="Li Y."/>
            <person name="Liew Y.J."/>
            <person name="Baumgarten S."/>
            <person name="Zoccola D."/>
            <person name="Flot J.-F."/>
            <person name="Tambutte S."/>
            <person name="Allemand D."/>
            <person name="Aranda M."/>
        </authorList>
    </citation>
    <scope>NUCLEOTIDE SEQUENCE [LARGE SCALE GENOMIC DNA]</scope>
</reference>
<gene>
    <name evidence="2" type="ORF">AWC38_SpisGene66</name>
</gene>
<dbReference type="InterPro" id="IPR036691">
    <property type="entry name" value="Endo/exonu/phosph_ase_sf"/>
</dbReference>
<sequence>MEVFLVEYYMEPERIPTEISQVEEDDDEVSGDVHPNPGPTTANKNPKQNTDSTKSRKAPVWKYPCVLCLKPVRANQNGILCDIYNRWHHIKCLNMDPKLYMALSDSDEEWCCDDCTNPFNFTDSFFEVSCGSDGFDVLANDGSQTATANSRDPFPKCLVLNARSLRNKVLDLQALLFVDIFNVFALTETWLDSNFGDHELLMDGFNSFRKDRHIQRGGGVLLAVRQKSPTFLPSI</sequence>
<organism evidence="2 3">
    <name type="scientific">Stylophora pistillata</name>
    <name type="common">Smooth cauliflower coral</name>
    <dbReference type="NCBI Taxonomy" id="50429"/>
    <lineage>
        <taxon>Eukaryota</taxon>
        <taxon>Metazoa</taxon>
        <taxon>Cnidaria</taxon>
        <taxon>Anthozoa</taxon>
        <taxon>Hexacorallia</taxon>
        <taxon>Scleractinia</taxon>
        <taxon>Astrocoeniina</taxon>
        <taxon>Pocilloporidae</taxon>
        <taxon>Stylophora</taxon>
    </lineage>
</organism>
<proteinExistence type="predicted"/>
<protein>
    <recommendedName>
        <fullName evidence="4">PHD-type domain-containing protein</fullName>
    </recommendedName>
</protein>
<feature type="region of interest" description="Disordered" evidence="1">
    <location>
        <begin position="16"/>
        <end position="55"/>
    </location>
</feature>
<dbReference type="SUPFAM" id="SSF57903">
    <property type="entry name" value="FYVE/PHD zinc finger"/>
    <property type="match status" value="1"/>
</dbReference>
<dbReference type="STRING" id="50429.A0A2B4T0T6"/>
<keyword evidence="3" id="KW-1185">Reference proteome</keyword>
<feature type="compositionally biased region" description="Polar residues" evidence="1">
    <location>
        <begin position="39"/>
        <end position="52"/>
    </location>
</feature>